<evidence type="ECO:0000256" key="1">
    <source>
        <dbReference type="ARBA" id="ARBA00004571"/>
    </source>
</evidence>
<dbReference type="Gene3D" id="2.60.40.1120">
    <property type="entry name" value="Carboxypeptidase-like, regulatory domain"/>
    <property type="match status" value="1"/>
</dbReference>
<accession>A0A1I1ZED0</accession>
<dbReference type="InterPro" id="IPR012910">
    <property type="entry name" value="Plug_dom"/>
</dbReference>
<evidence type="ECO:0000256" key="5">
    <source>
        <dbReference type="ARBA" id="ARBA00023136"/>
    </source>
</evidence>
<dbReference type="SUPFAM" id="SSF56935">
    <property type="entry name" value="Porins"/>
    <property type="match status" value="1"/>
</dbReference>
<dbReference type="AlphaFoldDB" id="A0A1I1ZED0"/>
<dbReference type="FunFam" id="2.60.40.1120:FF:000003">
    <property type="entry name" value="Outer membrane protein Omp121"/>
    <property type="match status" value="1"/>
</dbReference>
<protein>
    <submittedName>
        <fullName evidence="10">TonB-linked outer membrane protein, SusC/RagA family</fullName>
    </submittedName>
</protein>
<name>A0A1I1ZED0_9BACT</name>
<dbReference type="eggNOG" id="COG4771">
    <property type="taxonomic scope" value="Bacteria"/>
</dbReference>
<feature type="chain" id="PRO_5010256821" evidence="8">
    <location>
        <begin position="23"/>
        <end position="1078"/>
    </location>
</feature>
<keyword evidence="2 7" id="KW-0813">Transport</keyword>
<dbReference type="FunFam" id="2.170.130.10:FF:000008">
    <property type="entry name" value="SusC/RagA family TonB-linked outer membrane protein"/>
    <property type="match status" value="1"/>
</dbReference>
<keyword evidence="8" id="KW-0732">Signal</keyword>
<evidence type="ECO:0000259" key="9">
    <source>
        <dbReference type="Pfam" id="PF07715"/>
    </source>
</evidence>
<keyword evidence="4 7" id="KW-0812">Transmembrane</keyword>
<comment type="similarity">
    <text evidence="7">Belongs to the TonB-dependent receptor family.</text>
</comment>
<dbReference type="SUPFAM" id="SSF49464">
    <property type="entry name" value="Carboxypeptidase regulatory domain-like"/>
    <property type="match status" value="1"/>
</dbReference>
<dbReference type="InterPro" id="IPR023996">
    <property type="entry name" value="TonB-dep_OMP_SusC/RagA"/>
</dbReference>
<dbReference type="InterPro" id="IPR039426">
    <property type="entry name" value="TonB-dep_rcpt-like"/>
</dbReference>
<dbReference type="InterPro" id="IPR036942">
    <property type="entry name" value="Beta-barrel_TonB_sf"/>
</dbReference>
<evidence type="ECO:0000256" key="4">
    <source>
        <dbReference type="ARBA" id="ARBA00022692"/>
    </source>
</evidence>
<dbReference type="Pfam" id="PF07715">
    <property type="entry name" value="Plug"/>
    <property type="match status" value="1"/>
</dbReference>
<evidence type="ECO:0000256" key="8">
    <source>
        <dbReference type="SAM" id="SignalP"/>
    </source>
</evidence>
<evidence type="ECO:0000256" key="2">
    <source>
        <dbReference type="ARBA" id="ARBA00022448"/>
    </source>
</evidence>
<feature type="signal peptide" evidence="8">
    <location>
        <begin position="1"/>
        <end position="22"/>
    </location>
</feature>
<dbReference type="InParanoid" id="A0A1I1ZED0"/>
<dbReference type="STRING" id="385682.SAMN05444380_10982"/>
<dbReference type="Gene3D" id="2.170.130.10">
    <property type="entry name" value="TonB-dependent receptor, plug domain"/>
    <property type="match status" value="1"/>
</dbReference>
<organism evidence="10 11">
    <name type="scientific">Thermophagus xiamenensis</name>
    <dbReference type="NCBI Taxonomy" id="385682"/>
    <lineage>
        <taxon>Bacteria</taxon>
        <taxon>Pseudomonadati</taxon>
        <taxon>Bacteroidota</taxon>
        <taxon>Bacteroidia</taxon>
        <taxon>Marinilabiliales</taxon>
        <taxon>Marinilabiliaceae</taxon>
        <taxon>Thermophagus</taxon>
    </lineage>
</organism>
<dbReference type="InterPro" id="IPR008969">
    <property type="entry name" value="CarboxyPept-like_regulatory"/>
</dbReference>
<keyword evidence="3 7" id="KW-1134">Transmembrane beta strand</keyword>
<keyword evidence="11" id="KW-1185">Reference proteome</keyword>
<dbReference type="InterPro" id="IPR023997">
    <property type="entry name" value="TonB-dep_OMP_SusC/RagA_CS"/>
</dbReference>
<dbReference type="GO" id="GO:0009279">
    <property type="term" value="C:cell outer membrane"/>
    <property type="evidence" value="ECO:0007669"/>
    <property type="project" value="UniProtKB-SubCell"/>
</dbReference>
<dbReference type="Gene3D" id="2.40.170.20">
    <property type="entry name" value="TonB-dependent receptor, beta-barrel domain"/>
    <property type="match status" value="1"/>
</dbReference>
<keyword evidence="5 7" id="KW-0472">Membrane</keyword>
<feature type="domain" description="TonB-dependent receptor plug" evidence="9">
    <location>
        <begin position="118"/>
        <end position="248"/>
    </location>
</feature>
<gene>
    <name evidence="10" type="ORF">SAMN05444380_10982</name>
</gene>
<evidence type="ECO:0000313" key="10">
    <source>
        <dbReference type="EMBL" id="SFE30086.1"/>
    </source>
</evidence>
<dbReference type="NCBIfam" id="TIGR04056">
    <property type="entry name" value="OMP_RagA_SusC"/>
    <property type="match status" value="1"/>
</dbReference>
<dbReference type="RefSeq" id="WP_010526334.1">
    <property type="nucleotide sequence ID" value="NZ_AFSL01000008.1"/>
</dbReference>
<dbReference type="Pfam" id="PF13715">
    <property type="entry name" value="CarbopepD_reg_2"/>
    <property type="match status" value="1"/>
</dbReference>
<dbReference type="EMBL" id="FONA01000009">
    <property type="protein sequence ID" value="SFE30086.1"/>
    <property type="molecule type" value="Genomic_DNA"/>
</dbReference>
<sequence>MKNNLQFFLAMFFLAFQITVHAQEKVVTGKVTDETGAPLPGVSVIIQGTTSGTVTDMDGHFTINLKEGQNSLKFSFIGFESQIIQVDDQRELSIQLIPETRAIDEVVVIGYGTMRKSDISTASVSVSGDDLQQTMSANLDQALQGRAAGVTAITTSGQPGASVSIRIRGQSTLSTGSAEPLYVVDGVPIQNVIQGGHDVGIGDRLGNGPVSTFGGGLSSINPSDIESIEILKDASATAIYGSRGANGVVLITTKRGKTGEASFNYSFEYGIQEQAKRIDVMNLREYAEYSNNIAAETDGRESREELLDPSLLGEGTDWQEAVFRTAPLQKHQISASGGTDKSRYYISGSYFNQEGTVIGSGYERFTGRVNLDVELKEWWNMGTNITIAQSEDDLGLNNSDEGIINVALKTSPDVPVYNVDGTWSGDEREGSPGKINPIAKALDEEIKLERLNFIGNIYSDITFLEGLSLRTEASLNIGNTDAYTFLPTYQYGNVSNTQNSSRWQYNKNRYWELKNYLTYSRSFGYHNPTIMVGQEVSESSWEYLSGASNALSSNEVHSPSLGENNTMTVGSGFGSSAMASFFTRANYNYNRKYYLTYTFRYDGSSNFGPENRWAPFHSASAMWRVSDEPFWNGVSHIVNSFKIRAGWGQTGNADIGGYQWGASITKMPTGLGMGYRQSNIANPYIQWEEQEQYNLGVDMGFFNNRIDLIVDLYHKTSTNMLMAMQLPSYMGTRGNASSRLNPPMGNFGEIRNKGIEITFNAIPVSGPLFTWKSNITFTMNDNTLLGLTDAPSAHIEGYGQWTDVVTLTEIGQSLYGFYGYKVEGIFTSKEDILNSPKQEAFPATNEATGELMWDRATTTWVGDLKFKDISGPDGKPDGIIDQYDRTYLGSPWPKFSYGWNNSFRYKNLELTVFVNGNYGNKVLNYIGRSLTTMDNMWDNQLSDVTKRTILGPIEEVEGWYNDIDNVQIIQMGEDNMPRAIAGDPNDNNRISDRYIEDGSYLRFKNVSLSYYVPNRIINRYGVDNLKITAGVQNLYTITNYSGFDPEIGASQTSDNVYGLDNGRYPAPRIFIFGLNVAF</sequence>
<dbReference type="PROSITE" id="PS52016">
    <property type="entry name" value="TONB_DEPENDENT_REC_3"/>
    <property type="match status" value="1"/>
</dbReference>
<proteinExistence type="inferred from homology"/>
<dbReference type="NCBIfam" id="TIGR04057">
    <property type="entry name" value="SusC_RagA_signa"/>
    <property type="match status" value="1"/>
</dbReference>
<evidence type="ECO:0000256" key="7">
    <source>
        <dbReference type="PROSITE-ProRule" id="PRU01360"/>
    </source>
</evidence>
<evidence type="ECO:0000256" key="6">
    <source>
        <dbReference type="ARBA" id="ARBA00023237"/>
    </source>
</evidence>
<comment type="subcellular location">
    <subcellularLocation>
        <location evidence="1 7">Cell outer membrane</location>
        <topology evidence="1 7">Multi-pass membrane protein</topology>
    </subcellularLocation>
</comment>
<dbReference type="Proteomes" id="UP000181976">
    <property type="component" value="Unassembled WGS sequence"/>
</dbReference>
<keyword evidence="6 7" id="KW-0998">Cell outer membrane</keyword>
<evidence type="ECO:0000256" key="3">
    <source>
        <dbReference type="ARBA" id="ARBA00022452"/>
    </source>
</evidence>
<evidence type="ECO:0000313" key="11">
    <source>
        <dbReference type="Proteomes" id="UP000181976"/>
    </source>
</evidence>
<reference evidence="10 11" key="1">
    <citation type="submission" date="2016-10" db="EMBL/GenBank/DDBJ databases">
        <authorList>
            <person name="de Groot N.N."/>
        </authorList>
    </citation>
    <scope>NUCLEOTIDE SEQUENCE [LARGE SCALE GENOMIC DNA]</scope>
    <source>
        <strain evidence="10 11">DSM 19012</strain>
    </source>
</reference>
<dbReference type="InterPro" id="IPR037066">
    <property type="entry name" value="Plug_dom_sf"/>
</dbReference>